<dbReference type="AlphaFoldDB" id="A0A368JNH0"/>
<protein>
    <submittedName>
        <fullName evidence="3">WYL domain-containing protein</fullName>
    </submittedName>
</protein>
<reference evidence="3 4" key="1">
    <citation type="submission" date="2018-07" db="EMBL/GenBank/DDBJ databases">
        <title>Genome analysis of Larkinella rosea.</title>
        <authorList>
            <person name="Zhou Z."/>
            <person name="Wang G."/>
        </authorList>
    </citation>
    <scope>NUCLEOTIDE SEQUENCE [LARGE SCALE GENOMIC DNA]</scope>
    <source>
        <strain evidence="4">zzj9</strain>
    </source>
</reference>
<evidence type="ECO:0000259" key="2">
    <source>
        <dbReference type="Pfam" id="PF25583"/>
    </source>
</evidence>
<name>A0A368JNH0_9BACT</name>
<dbReference type="PANTHER" id="PTHR34580">
    <property type="match status" value="1"/>
</dbReference>
<dbReference type="Proteomes" id="UP000253383">
    <property type="component" value="Unassembled WGS sequence"/>
</dbReference>
<dbReference type="OrthoDB" id="43316at2"/>
<dbReference type="RefSeq" id="WP_114406393.1">
    <property type="nucleotide sequence ID" value="NZ_QOWE01000009.1"/>
</dbReference>
<dbReference type="Pfam" id="PF25583">
    <property type="entry name" value="WCX"/>
    <property type="match status" value="1"/>
</dbReference>
<evidence type="ECO:0000259" key="1">
    <source>
        <dbReference type="Pfam" id="PF13280"/>
    </source>
</evidence>
<dbReference type="InterPro" id="IPR051534">
    <property type="entry name" value="CBASS_pafABC_assoc_protein"/>
</dbReference>
<keyword evidence="4" id="KW-1185">Reference proteome</keyword>
<dbReference type="InterPro" id="IPR057727">
    <property type="entry name" value="WCX_dom"/>
</dbReference>
<feature type="domain" description="WYL" evidence="1">
    <location>
        <begin position="155"/>
        <end position="223"/>
    </location>
</feature>
<organism evidence="3 4">
    <name type="scientific">Larkinella punicea</name>
    <dbReference type="NCBI Taxonomy" id="2315727"/>
    <lineage>
        <taxon>Bacteria</taxon>
        <taxon>Pseudomonadati</taxon>
        <taxon>Bacteroidota</taxon>
        <taxon>Cytophagia</taxon>
        <taxon>Cytophagales</taxon>
        <taxon>Spirosomataceae</taxon>
        <taxon>Larkinella</taxon>
    </lineage>
</organism>
<proteinExistence type="predicted"/>
<comment type="caution">
    <text evidence="3">The sequence shown here is derived from an EMBL/GenBank/DDBJ whole genome shotgun (WGS) entry which is preliminary data.</text>
</comment>
<sequence>MPVNRNALIRYKTLDACLRNRQRKWTLDDLIERVSEALYEYEGIDKGISRRTIQADLQLMRSDKLGYFAPIVVLEKKYYRYEDPAYSITNIPLSDGDLLRMNEAVEVLKQFKGFSHFSSLNEVVQKLEDHVYSTGRKSAPVIDFEKNEGLKGLHFLEELYQAVIQKKALQIRYQSFVARSPQVITFHIWWLKEFKNRWFAAGVQKGKDKQGIMHLALDRMVAINPAPNTDYIPNEMTDADGYYRDVIGVTVSENLRAIPVKLFVTRLHAPYVETKPLHHSQRVLEQRAEGIVIQLRVQHNYELEKEILGFGEGMIVLAPERLRVAIRQRLQAGLDAYTATESPAQSVEPASA</sequence>
<gene>
    <name evidence="3" type="ORF">DUE52_12715</name>
</gene>
<dbReference type="EMBL" id="QOWE01000009">
    <property type="protein sequence ID" value="RCR69219.1"/>
    <property type="molecule type" value="Genomic_DNA"/>
</dbReference>
<dbReference type="InterPro" id="IPR026881">
    <property type="entry name" value="WYL_dom"/>
</dbReference>
<dbReference type="PANTHER" id="PTHR34580:SF9">
    <property type="entry name" value="SLL5097 PROTEIN"/>
    <property type="match status" value="1"/>
</dbReference>
<dbReference type="Pfam" id="PF13280">
    <property type="entry name" value="WYL"/>
    <property type="match status" value="1"/>
</dbReference>
<accession>A0A368JNH0</accession>
<feature type="domain" description="WCX" evidence="2">
    <location>
        <begin position="257"/>
        <end position="332"/>
    </location>
</feature>
<evidence type="ECO:0000313" key="4">
    <source>
        <dbReference type="Proteomes" id="UP000253383"/>
    </source>
</evidence>
<evidence type="ECO:0000313" key="3">
    <source>
        <dbReference type="EMBL" id="RCR69219.1"/>
    </source>
</evidence>